<keyword evidence="8" id="KW-1185">Reference proteome</keyword>
<dbReference type="OrthoDB" id="9800801at2"/>
<organism evidence="7 8">
    <name type="scientific">Bacteroides luti</name>
    <dbReference type="NCBI Taxonomy" id="1297750"/>
    <lineage>
        <taxon>Bacteria</taxon>
        <taxon>Pseudomonadati</taxon>
        <taxon>Bacteroidota</taxon>
        <taxon>Bacteroidia</taxon>
        <taxon>Bacteroidales</taxon>
        <taxon>Bacteroidaceae</taxon>
        <taxon>Bacteroides</taxon>
    </lineage>
</organism>
<dbReference type="STRING" id="1297750.SAMN05444405_110102"/>
<comment type="catalytic activity">
    <reaction evidence="5">
        <text>a 2'-deoxyadenosine in DNA + S-adenosyl-L-methionine = an N(6)-methyl-2'-deoxyadenosine in DNA + S-adenosyl-L-homocysteine + H(+)</text>
        <dbReference type="Rhea" id="RHEA:15197"/>
        <dbReference type="Rhea" id="RHEA-COMP:12418"/>
        <dbReference type="Rhea" id="RHEA-COMP:12419"/>
        <dbReference type="ChEBI" id="CHEBI:15378"/>
        <dbReference type="ChEBI" id="CHEBI:57856"/>
        <dbReference type="ChEBI" id="CHEBI:59789"/>
        <dbReference type="ChEBI" id="CHEBI:90615"/>
        <dbReference type="ChEBI" id="CHEBI:90616"/>
        <dbReference type="EC" id="2.1.1.72"/>
    </reaction>
</comment>
<evidence type="ECO:0000256" key="3">
    <source>
        <dbReference type="ARBA" id="ARBA00022679"/>
    </source>
</evidence>
<dbReference type="InterPro" id="IPR002295">
    <property type="entry name" value="N4/N6-MTase_EcoPI_Mod-like"/>
</dbReference>
<evidence type="ECO:0000313" key="7">
    <source>
        <dbReference type="EMBL" id="SHF56343.1"/>
    </source>
</evidence>
<keyword evidence="4" id="KW-0949">S-adenosyl-L-methionine</keyword>
<evidence type="ECO:0000256" key="2">
    <source>
        <dbReference type="ARBA" id="ARBA00022603"/>
    </source>
</evidence>
<evidence type="ECO:0000256" key="4">
    <source>
        <dbReference type="ARBA" id="ARBA00022691"/>
    </source>
</evidence>
<name>A0A1M5CNQ1_9BACE</name>
<proteinExistence type="predicted"/>
<dbReference type="SUPFAM" id="SSF53335">
    <property type="entry name" value="S-adenosyl-L-methionine-dependent methyltransferases"/>
    <property type="match status" value="1"/>
</dbReference>
<evidence type="ECO:0000256" key="1">
    <source>
        <dbReference type="ARBA" id="ARBA00011900"/>
    </source>
</evidence>
<dbReference type="GO" id="GO:0008170">
    <property type="term" value="F:N-methyltransferase activity"/>
    <property type="evidence" value="ECO:0007669"/>
    <property type="project" value="InterPro"/>
</dbReference>
<dbReference type="PIRSF" id="PIRSF015855">
    <property type="entry name" value="TypeIII_Mtase_mKpnI"/>
    <property type="match status" value="1"/>
</dbReference>
<protein>
    <recommendedName>
        <fullName evidence="1">site-specific DNA-methyltransferase (adenine-specific)</fullName>
        <ecNumber evidence="1">2.1.1.72</ecNumber>
    </recommendedName>
</protein>
<keyword evidence="2 7" id="KW-0489">Methyltransferase</keyword>
<dbReference type="GO" id="GO:0003677">
    <property type="term" value="F:DNA binding"/>
    <property type="evidence" value="ECO:0007669"/>
    <property type="project" value="InterPro"/>
</dbReference>
<dbReference type="EC" id="2.1.1.72" evidence="1"/>
<accession>A0A1M5CNQ1</accession>
<reference evidence="7 8" key="1">
    <citation type="submission" date="2016-11" db="EMBL/GenBank/DDBJ databases">
        <authorList>
            <person name="Jaros S."/>
            <person name="Januszkiewicz K."/>
            <person name="Wedrychowicz H."/>
        </authorList>
    </citation>
    <scope>NUCLEOTIDE SEQUENCE [LARGE SCALE GENOMIC DNA]</scope>
    <source>
        <strain evidence="7 8">DSM 26991</strain>
    </source>
</reference>
<dbReference type="PRINTS" id="PR00506">
    <property type="entry name" value="D21N6MTFRASE"/>
</dbReference>
<evidence type="ECO:0000313" key="8">
    <source>
        <dbReference type="Proteomes" id="UP000184509"/>
    </source>
</evidence>
<dbReference type="InterPro" id="IPR002941">
    <property type="entry name" value="DNA_methylase_N4/N6"/>
</dbReference>
<dbReference type="GO" id="GO:0032259">
    <property type="term" value="P:methylation"/>
    <property type="evidence" value="ECO:0007669"/>
    <property type="project" value="UniProtKB-KW"/>
</dbReference>
<dbReference type="Proteomes" id="UP000184509">
    <property type="component" value="Unassembled WGS sequence"/>
</dbReference>
<dbReference type="RefSeq" id="WP_073402025.1">
    <property type="nucleotide sequence ID" value="NZ_FQTV01000010.1"/>
</dbReference>
<dbReference type="GO" id="GO:0009007">
    <property type="term" value="F:site-specific DNA-methyltransferase (adenine-specific) activity"/>
    <property type="evidence" value="ECO:0007669"/>
    <property type="project" value="UniProtKB-EC"/>
</dbReference>
<dbReference type="Gene3D" id="3.40.50.150">
    <property type="entry name" value="Vaccinia Virus protein VP39"/>
    <property type="match status" value="1"/>
</dbReference>
<dbReference type="Pfam" id="PF01555">
    <property type="entry name" value="N6_N4_Mtase"/>
    <property type="match status" value="1"/>
</dbReference>
<feature type="domain" description="DNA methylase N-4/N-6" evidence="6">
    <location>
        <begin position="64"/>
        <end position="363"/>
    </location>
</feature>
<sequence>MPQNSKQKLELTWIGKGEEPKLEPRILIENPEYSYGDPNTENILIHGDNLLALKALEQDYAGKVKCICIDPPYNTGSAFDHYDDGVEHSIWLRLMSHRLKTLNNLLSDDGSIWISIDDNEAHYLKVLCDEVFGRRNFVASVIWEKTYSERMDAKGFSTSHDYILVYRKSDKFKVNPLEKSQNSKQFNFFDEKSKKHYRRRSLRKEGSESLRADRPSMWYGIEAPNGEIIYPYKPDGIEGRWRWKKENVITNRDELEFIKKDDSRWEIYVKQFLDEDATRPPATLWKHEEVGHNHEAKEEVKAFNTNDVFDTPKPERLIQKIIKISTNLNDIVLDSFLGSGTTAAVAHKMGRRWIGIELGEHAKTHCFPRLKAVADGEQGGISKAVNWQGGGGFKFFELAPPLLSEDTYGNLVISKEYNAQMLAAAMAKHEGFHYQPDENKYWKQGRSSEQDFIFTTSQYITRPILDAIAEDLLSEESLLICCSQYESGLENAYPNINIRKIPAILLNRCEFKQDSDYSFNIVNSPLDELRPELGERIKQESVVKAKDKLKHTTEMPDLFSQSLNE</sequence>
<gene>
    <name evidence="7" type="ORF">SAMN05444405_110102</name>
</gene>
<keyword evidence="3 7" id="KW-0808">Transferase</keyword>
<evidence type="ECO:0000259" key="6">
    <source>
        <dbReference type="Pfam" id="PF01555"/>
    </source>
</evidence>
<dbReference type="EMBL" id="FQTV01000010">
    <property type="protein sequence ID" value="SHF56343.1"/>
    <property type="molecule type" value="Genomic_DNA"/>
</dbReference>
<evidence type="ECO:0000256" key="5">
    <source>
        <dbReference type="ARBA" id="ARBA00047942"/>
    </source>
</evidence>
<dbReference type="AlphaFoldDB" id="A0A1M5CNQ1"/>
<dbReference type="InterPro" id="IPR029063">
    <property type="entry name" value="SAM-dependent_MTases_sf"/>
</dbReference>